<evidence type="ECO:0000313" key="13">
    <source>
        <dbReference type="Proteomes" id="UP001595528"/>
    </source>
</evidence>
<keyword evidence="4" id="KW-0479">Metal-binding</keyword>
<reference evidence="13" key="1">
    <citation type="journal article" date="2019" name="Int. J. Syst. Evol. Microbiol.">
        <title>The Global Catalogue of Microorganisms (GCM) 10K type strain sequencing project: providing services to taxonomists for standard genome sequencing and annotation.</title>
        <authorList>
            <consortium name="The Broad Institute Genomics Platform"/>
            <consortium name="The Broad Institute Genome Sequencing Center for Infectious Disease"/>
            <person name="Wu L."/>
            <person name="Ma J."/>
        </authorList>
    </citation>
    <scope>NUCLEOTIDE SEQUENCE [LARGE SCALE GENOMIC DNA]</scope>
    <source>
        <strain evidence="13">KCTC 42964</strain>
    </source>
</reference>
<gene>
    <name evidence="12" type="ORF">ACFOGJ_16920</name>
</gene>
<evidence type="ECO:0000256" key="8">
    <source>
        <dbReference type="ARBA" id="ARBA00023049"/>
    </source>
</evidence>
<evidence type="ECO:0000256" key="6">
    <source>
        <dbReference type="ARBA" id="ARBA00022801"/>
    </source>
</evidence>
<dbReference type="Gene3D" id="3.30.1380.10">
    <property type="match status" value="1"/>
</dbReference>
<comment type="cofactor">
    <cofactor evidence="1">
        <name>Zn(2+)</name>
        <dbReference type="ChEBI" id="CHEBI:29105"/>
    </cofactor>
</comment>
<evidence type="ECO:0000256" key="5">
    <source>
        <dbReference type="ARBA" id="ARBA00022729"/>
    </source>
</evidence>
<keyword evidence="6" id="KW-0378">Hydrolase</keyword>
<dbReference type="PANTHER" id="PTHR37425:SF1">
    <property type="entry name" value="OUTER MEMBRANE PROTEIN"/>
    <property type="match status" value="1"/>
</dbReference>
<dbReference type="Pfam" id="PF05951">
    <property type="entry name" value="Peptidase_M15_2"/>
    <property type="match status" value="1"/>
</dbReference>
<keyword evidence="7" id="KW-0862">Zinc</keyword>
<evidence type="ECO:0000256" key="10">
    <source>
        <dbReference type="ARBA" id="ARBA00093448"/>
    </source>
</evidence>
<evidence type="ECO:0000256" key="11">
    <source>
        <dbReference type="ARBA" id="ARBA00093666"/>
    </source>
</evidence>
<dbReference type="RefSeq" id="WP_379902563.1">
    <property type="nucleotide sequence ID" value="NZ_JBHRTR010000029.1"/>
</dbReference>
<dbReference type="EMBL" id="JBHRTR010000029">
    <property type="protein sequence ID" value="MFC3228929.1"/>
    <property type="molecule type" value="Genomic_DNA"/>
</dbReference>
<keyword evidence="8" id="KW-0482">Metalloprotease</keyword>
<evidence type="ECO:0000256" key="9">
    <source>
        <dbReference type="ARBA" id="ARBA00023316"/>
    </source>
</evidence>
<evidence type="ECO:0000313" key="12">
    <source>
        <dbReference type="EMBL" id="MFC3228929.1"/>
    </source>
</evidence>
<evidence type="ECO:0000256" key="3">
    <source>
        <dbReference type="ARBA" id="ARBA00022670"/>
    </source>
</evidence>
<accession>A0ABV7L354</accession>
<keyword evidence="13" id="KW-1185">Reference proteome</keyword>
<comment type="pathway">
    <text evidence="2">Cell wall biogenesis; cell wall polysaccharide biosynthesis.</text>
</comment>
<name>A0ABV7L354_9PROT</name>
<dbReference type="Proteomes" id="UP001595528">
    <property type="component" value="Unassembled WGS sequence"/>
</dbReference>
<organism evidence="12 13">
    <name type="scientific">Marinibaculum pumilum</name>
    <dbReference type="NCBI Taxonomy" id="1766165"/>
    <lineage>
        <taxon>Bacteria</taxon>
        <taxon>Pseudomonadati</taxon>
        <taxon>Pseudomonadota</taxon>
        <taxon>Alphaproteobacteria</taxon>
        <taxon>Rhodospirillales</taxon>
        <taxon>Rhodospirillaceae</taxon>
        <taxon>Marinibaculum</taxon>
    </lineage>
</organism>
<evidence type="ECO:0000256" key="1">
    <source>
        <dbReference type="ARBA" id="ARBA00001947"/>
    </source>
</evidence>
<proteinExistence type="inferred from homology"/>
<evidence type="ECO:0000256" key="2">
    <source>
        <dbReference type="ARBA" id="ARBA00004776"/>
    </source>
</evidence>
<evidence type="ECO:0000256" key="4">
    <source>
        <dbReference type="ARBA" id="ARBA00022723"/>
    </source>
</evidence>
<evidence type="ECO:0000256" key="7">
    <source>
        <dbReference type="ARBA" id="ARBA00022833"/>
    </source>
</evidence>
<keyword evidence="3" id="KW-0645">Protease</keyword>
<keyword evidence="9" id="KW-0961">Cell wall biogenesis/degradation</keyword>
<comment type="caution">
    <text evidence="12">The sequence shown here is derived from an EMBL/GenBank/DDBJ whole genome shotgun (WGS) entry which is preliminary data.</text>
</comment>
<comment type="similarity">
    <text evidence="10">Belongs to the peptidase M15 family.</text>
</comment>
<protein>
    <recommendedName>
        <fullName evidence="11">Murein endopeptidase K</fullName>
    </recommendedName>
</protein>
<keyword evidence="5" id="KW-0732">Signal</keyword>
<dbReference type="SUPFAM" id="SSF55166">
    <property type="entry name" value="Hedgehog/DD-peptidase"/>
    <property type="match status" value="1"/>
</dbReference>
<sequence length="146" mass="16306">MRKLALHSVNEGGEIAVDYWADGHYRPEALQAISHLMRDRRSLEVGAISPKLVDLLYLLHSRLETREPIEIICGYRSPKTNAKMAKASKGVAKNSYHTRGMAADIRVKDRSARQIYKLAQSLDIGGVGYYGKSGFVHVDVGPPRSW</sequence>
<dbReference type="InterPro" id="IPR009045">
    <property type="entry name" value="Zn_M74/Hedgehog-like"/>
</dbReference>
<dbReference type="InterPro" id="IPR010275">
    <property type="entry name" value="MepK"/>
</dbReference>
<dbReference type="PANTHER" id="PTHR37425">
    <property type="match status" value="1"/>
</dbReference>